<dbReference type="Proteomes" id="UP000033054">
    <property type="component" value="Chromosome"/>
</dbReference>
<accession>A0A0E3ZTY4</accession>
<dbReference type="AlphaFoldDB" id="A0A0E3ZTY4"/>
<dbReference type="HOGENOM" id="CLU_2958481_0_0_10"/>
<dbReference type="PATRIC" id="fig|1379870.5.peg.1717"/>
<dbReference type="GO" id="GO:0003677">
    <property type="term" value="F:DNA binding"/>
    <property type="evidence" value="ECO:0007669"/>
    <property type="project" value="InterPro"/>
</dbReference>
<keyword evidence="3" id="KW-1185">Reference proteome</keyword>
<protein>
    <recommendedName>
        <fullName evidence="1">HTH LytTR-type domain-containing protein</fullName>
    </recommendedName>
</protein>
<dbReference type="Gene3D" id="2.40.50.1020">
    <property type="entry name" value="LytTr DNA-binding domain"/>
    <property type="match status" value="1"/>
</dbReference>
<name>A0A0E3ZTY4_9BACT</name>
<proteinExistence type="predicted"/>
<reference evidence="2 3" key="1">
    <citation type="journal article" date="2014" name="Curr. Microbiol.">
        <title>Spirosoma radiotolerans sp. nov., a gamma-radiation-resistant bacterium isolated from gamma ray-irradiated soil.</title>
        <authorList>
            <person name="Lee J.J."/>
            <person name="Srinivasan S."/>
            <person name="Lim S."/>
            <person name="Joe M."/>
            <person name="Im S."/>
            <person name="Bae S.I."/>
            <person name="Park K.R."/>
            <person name="Han J.H."/>
            <person name="Park S.H."/>
            <person name="Joo B.M."/>
            <person name="Park S.J."/>
            <person name="Kim M.K."/>
        </authorList>
    </citation>
    <scope>NUCLEOTIDE SEQUENCE [LARGE SCALE GENOMIC DNA]</scope>
    <source>
        <strain evidence="2 3">DG5A</strain>
    </source>
</reference>
<gene>
    <name evidence="2" type="ORF">SD10_07915</name>
</gene>
<evidence type="ECO:0000313" key="2">
    <source>
        <dbReference type="EMBL" id="AKD54844.1"/>
    </source>
</evidence>
<evidence type="ECO:0000313" key="3">
    <source>
        <dbReference type="Proteomes" id="UP000033054"/>
    </source>
</evidence>
<dbReference type="Pfam" id="PF04397">
    <property type="entry name" value="LytTR"/>
    <property type="match status" value="1"/>
</dbReference>
<sequence length="59" mass="6528">MGEKLPASAFMRTHKSFPVAVRKITAIKRDLVCIGDKEIPVGNFYKENITRILNGSAGH</sequence>
<organism evidence="2 3">
    <name type="scientific">Spirosoma radiotolerans</name>
    <dbReference type="NCBI Taxonomy" id="1379870"/>
    <lineage>
        <taxon>Bacteria</taxon>
        <taxon>Pseudomonadati</taxon>
        <taxon>Bacteroidota</taxon>
        <taxon>Cytophagia</taxon>
        <taxon>Cytophagales</taxon>
        <taxon>Cytophagaceae</taxon>
        <taxon>Spirosoma</taxon>
    </lineage>
</organism>
<feature type="domain" description="HTH LytTR-type" evidence="1">
    <location>
        <begin position="3"/>
        <end position="53"/>
    </location>
</feature>
<evidence type="ECO:0000259" key="1">
    <source>
        <dbReference type="Pfam" id="PF04397"/>
    </source>
</evidence>
<dbReference type="EMBL" id="CP010429">
    <property type="protein sequence ID" value="AKD54844.1"/>
    <property type="molecule type" value="Genomic_DNA"/>
</dbReference>
<dbReference type="InterPro" id="IPR007492">
    <property type="entry name" value="LytTR_DNA-bd_dom"/>
</dbReference>
<dbReference type="KEGG" id="srd:SD10_07915"/>